<dbReference type="SUPFAM" id="SSF160104">
    <property type="entry name" value="Acetoacetate decarboxylase-like"/>
    <property type="match status" value="1"/>
</dbReference>
<dbReference type="VEuPathDB" id="FungiDB:BO78DRAFT_389284"/>
<reference evidence="2 3" key="1">
    <citation type="submission" date="2018-02" db="EMBL/GenBank/DDBJ databases">
        <title>The genomes of Aspergillus section Nigri reveals drivers in fungal speciation.</title>
        <authorList>
            <consortium name="DOE Joint Genome Institute"/>
            <person name="Vesth T.C."/>
            <person name="Nybo J."/>
            <person name="Theobald S."/>
            <person name="Brandl J."/>
            <person name="Frisvad J.C."/>
            <person name="Nielsen K.F."/>
            <person name="Lyhne E.K."/>
            <person name="Kogle M.E."/>
            <person name="Kuo A."/>
            <person name="Riley R."/>
            <person name="Clum A."/>
            <person name="Nolan M."/>
            <person name="Lipzen A."/>
            <person name="Salamov A."/>
            <person name="Henrissat B."/>
            <person name="Wiebenga A."/>
            <person name="De vries R.P."/>
            <person name="Grigoriev I.V."/>
            <person name="Mortensen U.H."/>
            <person name="Andersen M.R."/>
            <person name="Baker S.E."/>
        </authorList>
    </citation>
    <scope>NUCLEOTIDE SEQUENCE [LARGE SCALE GENOMIC DNA]</scope>
    <source>
        <strain evidence="2 3">CBS 121057</strain>
    </source>
</reference>
<protein>
    <recommendedName>
        <fullName evidence="4">Acetoacetate decarboxylase</fullName>
    </recommendedName>
</protein>
<dbReference type="Gene3D" id="2.40.400.10">
    <property type="entry name" value="Acetoacetate decarboxylase-like"/>
    <property type="match status" value="1"/>
</dbReference>
<dbReference type="InterPro" id="IPR023375">
    <property type="entry name" value="ADC_dom_sf"/>
</dbReference>
<dbReference type="STRING" id="1448318.A0A319E0N6"/>
<organism evidence="2 3">
    <name type="scientific">Aspergillus sclerotiicarbonarius (strain CBS 121057 / IBT 28362)</name>
    <dbReference type="NCBI Taxonomy" id="1448318"/>
    <lineage>
        <taxon>Eukaryota</taxon>
        <taxon>Fungi</taxon>
        <taxon>Dikarya</taxon>
        <taxon>Ascomycota</taxon>
        <taxon>Pezizomycotina</taxon>
        <taxon>Eurotiomycetes</taxon>
        <taxon>Eurotiomycetidae</taxon>
        <taxon>Eurotiales</taxon>
        <taxon>Aspergillaceae</taxon>
        <taxon>Aspergillus</taxon>
        <taxon>Aspergillus subgen. Circumdati</taxon>
    </lineage>
</organism>
<keyword evidence="3" id="KW-1185">Reference proteome</keyword>
<evidence type="ECO:0000256" key="1">
    <source>
        <dbReference type="SAM" id="MobiDB-lite"/>
    </source>
</evidence>
<evidence type="ECO:0000313" key="3">
    <source>
        <dbReference type="Proteomes" id="UP000248423"/>
    </source>
</evidence>
<dbReference type="GO" id="GO:0016829">
    <property type="term" value="F:lyase activity"/>
    <property type="evidence" value="ECO:0007669"/>
    <property type="project" value="InterPro"/>
</dbReference>
<gene>
    <name evidence="2" type="ORF">BO78DRAFT_389284</name>
</gene>
<evidence type="ECO:0008006" key="4">
    <source>
        <dbReference type="Google" id="ProtNLM"/>
    </source>
</evidence>
<dbReference type="EMBL" id="KZ826379">
    <property type="protein sequence ID" value="PYI03557.1"/>
    <property type="molecule type" value="Genomic_DNA"/>
</dbReference>
<feature type="region of interest" description="Disordered" evidence="1">
    <location>
        <begin position="1"/>
        <end position="29"/>
    </location>
</feature>
<evidence type="ECO:0000313" key="2">
    <source>
        <dbReference type="EMBL" id="PYI03557.1"/>
    </source>
</evidence>
<dbReference type="InterPro" id="IPR010451">
    <property type="entry name" value="Acetoacetate_decarboxylase"/>
</dbReference>
<accession>A0A319E0N6</accession>
<proteinExistence type="predicted"/>
<dbReference type="OrthoDB" id="1047367at2759"/>
<dbReference type="AlphaFoldDB" id="A0A319E0N6"/>
<dbReference type="Pfam" id="PF06314">
    <property type="entry name" value="ADC"/>
    <property type="match status" value="1"/>
</dbReference>
<name>A0A319E0N6_ASPSB</name>
<dbReference type="Proteomes" id="UP000248423">
    <property type="component" value="Unassembled WGS sequence"/>
</dbReference>
<sequence length="283" mass="31014">MSASPYHRMPLGFGPFPGPRQTAQGHPLDGWDQAQSTTYSIVFRAPKEQLDALLPAECFRIESDETSKGSAFASVSFTRLENLPWLGGRGYNLCGLYIHNVICQGRDETVRGKYLSVLFEDRADPIISGREELGYAKLFASLDEQTGPQSWELDMGWEGTVFGRMHMDNLSPDDPVDASLRAHLQPENILHYKYIPRTGSPGLADVEYPTMSPIPAPGASQAVDTLYTSTATLAFTSHGFQALPTLHHIAEKLAGLHIEQIVGAAKLASVGASDFRDQRPILV</sequence>